<evidence type="ECO:0000313" key="1">
    <source>
        <dbReference type="EMBL" id="CAB4015022.1"/>
    </source>
</evidence>
<dbReference type="OrthoDB" id="10055784at2759"/>
<feature type="non-terminal residue" evidence="1">
    <location>
        <position position="1"/>
    </location>
</feature>
<proteinExistence type="predicted"/>
<dbReference type="Proteomes" id="UP001152795">
    <property type="component" value="Unassembled WGS sequence"/>
</dbReference>
<dbReference type="EMBL" id="CACRXK020008542">
    <property type="protein sequence ID" value="CAB4015022.1"/>
    <property type="molecule type" value="Genomic_DNA"/>
</dbReference>
<protein>
    <submittedName>
        <fullName evidence="1">Uncharacterized protein</fullName>
    </submittedName>
</protein>
<sequence>SRVKGTNEQVIALHGLNLSAAEILRDENMWIRSVQESSFAEELKYLRSKSKASPRRMFET</sequence>
<evidence type="ECO:0000313" key="2">
    <source>
        <dbReference type="Proteomes" id="UP001152795"/>
    </source>
</evidence>
<comment type="caution">
    <text evidence="1">The sequence shown here is derived from an EMBL/GenBank/DDBJ whole genome shotgun (WGS) entry which is preliminary data.</text>
</comment>
<gene>
    <name evidence="1" type="ORF">PACLA_8A049323</name>
</gene>
<keyword evidence="2" id="KW-1185">Reference proteome</keyword>
<organism evidence="1 2">
    <name type="scientific">Paramuricea clavata</name>
    <name type="common">Red gorgonian</name>
    <name type="synonym">Violescent sea-whip</name>
    <dbReference type="NCBI Taxonomy" id="317549"/>
    <lineage>
        <taxon>Eukaryota</taxon>
        <taxon>Metazoa</taxon>
        <taxon>Cnidaria</taxon>
        <taxon>Anthozoa</taxon>
        <taxon>Octocorallia</taxon>
        <taxon>Malacalcyonacea</taxon>
        <taxon>Plexauridae</taxon>
        <taxon>Paramuricea</taxon>
    </lineage>
</organism>
<reference evidence="1" key="1">
    <citation type="submission" date="2020-04" db="EMBL/GenBank/DDBJ databases">
        <authorList>
            <person name="Alioto T."/>
            <person name="Alioto T."/>
            <person name="Gomez Garrido J."/>
        </authorList>
    </citation>
    <scope>NUCLEOTIDE SEQUENCE</scope>
    <source>
        <strain evidence="1">A484AB</strain>
    </source>
</reference>
<dbReference type="AlphaFoldDB" id="A0A6S7JDF5"/>
<accession>A0A6S7JDF5</accession>
<name>A0A6S7JDF5_PARCT</name>